<dbReference type="Proteomes" id="UP000054324">
    <property type="component" value="Unassembled WGS sequence"/>
</dbReference>
<reference evidence="2 3" key="1">
    <citation type="submission" date="2013-11" db="EMBL/GenBank/DDBJ databases">
        <title>Opisthorchis viverrini - life in the bile duct.</title>
        <authorList>
            <person name="Young N.D."/>
            <person name="Nagarajan N."/>
            <person name="Lin S.J."/>
            <person name="Korhonen P.K."/>
            <person name="Jex A.R."/>
            <person name="Hall R.S."/>
            <person name="Safavi-Hemami H."/>
            <person name="Kaewkong W."/>
            <person name="Bertrand D."/>
            <person name="Gao S."/>
            <person name="Seet Q."/>
            <person name="Wongkham S."/>
            <person name="Teh B.T."/>
            <person name="Wongkham C."/>
            <person name="Intapan P.M."/>
            <person name="Maleewong W."/>
            <person name="Yang X."/>
            <person name="Hu M."/>
            <person name="Wang Z."/>
            <person name="Hofmann A."/>
            <person name="Sternberg P.W."/>
            <person name="Tan P."/>
            <person name="Wang J."/>
            <person name="Gasser R.B."/>
        </authorList>
    </citation>
    <scope>NUCLEOTIDE SEQUENCE [LARGE SCALE GENOMIC DNA]</scope>
</reference>
<dbReference type="AlphaFoldDB" id="A0A074YU97"/>
<evidence type="ECO:0000313" key="2">
    <source>
        <dbReference type="EMBL" id="KER18371.1"/>
    </source>
</evidence>
<dbReference type="RefSeq" id="XP_009177882.1">
    <property type="nucleotide sequence ID" value="XM_009179618.1"/>
</dbReference>
<feature type="region of interest" description="Disordered" evidence="1">
    <location>
        <begin position="23"/>
        <end position="53"/>
    </location>
</feature>
<evidence type="ECO:0000313" key="3">
    <source>
        <dbReference type="Proteomes" id="UP000054324"/>
    </source>
</evidence>
<protein>
    <submittedName>
        <fullName evidence="2">Uncharacterized protein</fullName>
    </submittedName>
</protein>
<sequence>MNEYKSGSPRITICSGGEFYKRTDGHGSQDVRDNSSFKVDRKTKAGVPKERAHKQSRILKERLLLLLSSSLLEDE</sequence>
<evidence type="ECO:0000256" key="1">
    <source>
        <dbReference type="SAM" id="MobiDB-lite"/>
    </source>
</evidence>
<organism evidence="2 3">
    <name type="scientific">Opisthorchis viverrini</name>
    <name type="common">Southeast Asian liver fluke</name>
    <dbReference type="NCBI Taxonomy" id="6198"/>
    <lineage>
        <taxon>Eukaryota</taxon>
        <taxon>Metazoa</taxon>
        <taxon>Spiralia</taxon>
        <taxon>Lophotrochozoa</taxon>
        <taxon>Platyhelminthes</taxon>
        <taxon>Trematoda</taxon>
        <taxon>Digenea</taxon>
        <taxon>Opisthorchiida</taxon>
        <taxon>Opisthorchiata</taxon>
        <taxon>Opisthorchiidae</taxon>
        <taxon>Opisthorchis</taxon>
    </lineage>
</organism>
<feature type="compositionally biased region" description="Basic and acidic residues" evidence="1">
    <location>
        <begin position="23"/>
        <end position="50"/>
    </location>
</feature>
<gene>
    <name evidence="2" type="ORF">T265_12292</name>
</gene>
<name>A0A074YU97_OPIVI</name>
<dbReference type="GeneID" id="20326460"/>
<dbReference type="KEGG" id="ovi:T265_12292"/>
<dbReference type="EMBL" id="KL602266">
    <property type="protein sequence ID" value="KER18371.1"/>
    <property type="molecule type" value="Genomic_DNA"/>
</dbReference>
<dbReference type="CTD" id="20326460"/>
<accession>A0A074YU97</accession>
<proteinExistence type="predicted"/>
<keyword evidence="3" id="KW-1185">Reference proteome</keyword>